<evidence type="ECO:0000313" key="2">
    <source>
        <dbReference type="Proteomes" id="UP000237061"/>
    </source>
</evidence>
<reference evidence="1 2" key="1">
    <citation type="submission" date="2018-01" db="EMBL/GenBank/DDBJ databases">
        <title>Arthrobacter sp. nov., from glaciers in China.</title>
        <authorList>
            <person name="Liu Q."/>
            <person name="Xin Y.-H."/>
        </authorList>
    </citation>
    <scope>NUCLEOTIDE SEQUENCE [LARGE SCALE GENOMIC DNA]</scope>
    <source>
        <strain evidence="1 2">HLT2-12-2</strain>
    </source>
</reference>
<dbReference type="EMBL" id="PPXC01000007">
    <property type="protein sequence ID" value="POH73464.1"/>
    <property type="molecule type" value="Genomic_DNA"/>
</dbReference>
<dbReference type="RefSeq" id="WP_103465813.1">
    <property type="nucleotide sequence ID" value="NZ_PPXC01000007.1"/>
</dbReference>
<gene>
    <name evidence="1" type="ORF">CVS27_11190</name>
</gene>
<protein>
    <submittedName>
        <fullName evidence="1">Uncharacterized protein</fullName>
    </submittedName>
</protein>
<name>A0A2S3ZWM0_ARTGL</name>
<evidence type="ECO:0000313" key="1">
    <source>
        <dbReference type="EMBL" id="POH73464.1"/>
    </source>
</evidence>
<accession>A0A2S3ZWM0</accession>
<proteinExistence type="predicted"/>
<organism evidence="1 2">
    <name type="scientific">Arthrobacter glacialis</name>
    <dbReference type="NCBI Taxonomy" id="1664"/>
    <lineage>
        <taxon>Bacteria</taxon>
        <taxon>Bacillati</taxon>
        <taxon>Actinomycetota</taxon>
        <taxon>Actinomycetes</taxon>
        <taxon>Micrococcales</taxon>
        <taxon>Micrococcaceae</taxon>
        <taxon>Arthrobacter</taxon>
    </lineage>
</organism>
<keyword evidence="2" id="KW-1185">Reference proteome</keyword>
<sequence>MTRKTIFVSVNDSYALGGSMTQLAWAAHAGWPRTFASCEDVQVLVAVKDKMSIGAWSVIGVYLSKETYTTPGGDRPRIAFALGESVPLDPTLHNVPSEFRRGCVIAER</sequence>
<dbReference type="AlphaFoldDB" id="A0A2S3ZWM0"/>
<dbReference type="Proteomes" id="UP000237061">
    <property type="component" value="Unassembled WGS sequence"/>
</dbReference>
<comment type="caution">
    <text evidence="1">The sequence shown here is derived from an EMBL/GenBank/DDBJ whole genome shotgun (WGS) entry which is preliminary data.</text>
</comment>